<dbReference type="SUPFAM" id="SSF56801">
    <property type="entry name" value="Acetyl-CoA synthetase-like"/>
    <property type="match status" value="1"/>
</dbReference>
<dbReference type="Proteomes" id="UP001235939">
    <property type="component" value="Chromosome 03"/>
</dbReference>
<feature type="domain" description="AMP-dependent synthetase/ligase" evidence="8">
    <location>
        <begin position="130"/>
        <end position="169"/>
    </location>
</feature>
<keyword evidence="10" id="KW-1185">Reference proteome</keyword>
<protein>
    <recommendedName>
        <fullName evidence="5">Medium-chain acyl-CoA ligase ACSF2, mitochondrial</fullName>
        <ecNumber evidence="4">6.2.1.2</ecNumber>
    </recommendedName>
</protein>
<evidence type="ECO:0000256" key="5">
    <source>
        <dbReference type="ARBA" id="ARBA00039638"/>
    </source>
</evidence>
<evidence type="ECO:0000256" key="3">
    <source>
        <dbReference type="ARBA" id="ARBA00037247"/>
    </source>
</evidence>
<keyword evidence="2" id="KW-0436">Ligase</keyword>
<evidence type="ECO:0000259" key="8">
    <source>
        <dbReference type="Pfam" id="PF00501"/>
    </source>
</evidence>
<evidence type="ECO:0000256" key="1">
    <source>
        <dbReference type="ARBA" id="ARBA00006432"/>
    </source>
</evidence>
<comment type="catalytic activity">
    <reaction evidence="6">
        <text>octanoate + ATP + CoA = octanoyl-CoA + AMP + diphosphate</text>
        <dbReference type="Rhea" id="RHEA:33631"/>
        <dbReference type="ChEBI" id="CHEBI:25646"/>
        <dbReference type="ChEBI" id="CHEBI:30616"/>
        <dbReference type="ChEBI" id="CHEBI:33019"/>
        <dbReference type="ChEBI" id="CHEBI:57287"/>
        <dbReference type="ChEBI" id="CHEBI:57386"/>
        <dbReference type="ChEBI" id="CHEBI:456215"/>
    </reaction>
</comment>
<evidence type="ECO:0000256" key="6">
    <source>
        <dbReference type="ARBA" id="ARBA00047319"/>
    </source>
</evidence>
<comment type="catalytic activity">
    <reaction evidence="7">
        <text>a medium-chain fatty acid + ATP + CoA = a medium-chain fatty acyl-CoA + AMP + diphosphate</text>
        <dbReference type="Rhea" id="RHEA:48340"/>
        <dbReference type="ChEBI" id="CHEBI:30616"/>
        <dbReference type="ChEBI" id="CHEBI:33019"/>
        <dbReference type="ChEBI" id="CHEBI:57287"/>
        <dbReference type="ChEBI" id="CHEBI:59558"/>
        <dbReference type="ChEBI" id="CHEBI:90546"/>
        <dbReference type="ChEBI" id="CHEBI:456215"/>
        <dbReference type="EC" id="6.2.1.2"/>
    </reaction>
</comment>
<dbReference type="PANTHER" id="PTHR43201">
    <property type="entry name" value="ACYL-COA SYNTHETASE"/>
    <property type="match status" value="1"/>
</dbReference>
<proteinExistence type="inferred from homology"/>
<dbReference type="Gene3D" id="3.40.50.980">
    <property type="match status" value="2"/>
</dbReference>
<dbReference type="PANTHER" id="PTHR43201:SF5">
    <property type="entry name" value="MEDIUM-CHAIN ACYL-COA LIGASE ACSF2, MITOCHONDRIAL"/>
    <property type="match status" value="1"/>
</dbReference>
<comment type="function">
    <text evidence="3">Acyl-CoA synthases catalyze the initial reaction in fatty acid metabolism, by forming a thioester with CoA. Has some preference toward medium-chain substrates. Plays a role in adipocyte differentiation.</text>
</comment>
<sequence>MFVQVHCKGIIAPESFKTQKYYDMICNLAPELPNSKPGQLKTNRYIFFSNDGVLDGLAQSDLDEVSVDSRFHRCEDGQIVFYQACPEDPGLEVRGPSYDVECLPDERGTWSIGQVMAAGGSDAFYKLDDIKKKIRFDDPCNIQFTSGTTGKSKAAVLSHFNMVNNANHVVRRSCFEEE</sequence>
<evidence type="ECO:0000256" key="4">
    <source>
        <dbReference type="ARBA" id="ARBA00039009"/>
    </source>
</evidence>
<evidence type="ECO:0000256" key="7">
    <source>
        <dbReference type="ARBA" id="ARBA00048277"/>
    </source>
</evidence>
<dbReference type="EMBL" id="CP092865">
    <property type="protein sequence ID" value="UYV64456.1"/>
    <property type="molecule type" value="Genomic_DNA"/>
</dbReference>
<evidence type="ECO:0000313" key="10">
    <source>
        <dbReference type="Proteomes" id="UP001235939"/>
    </source>
</evidence>
<dbReference type="EC" id="6.2.1.2" evidence="4"/>
<evidence type="ECO:0000256" key="2">
    <source>
        <dbReference type="ARBA" id="ARBA00022598"/>
    </source>
</evidence>
<gene>
    <name evidence="9" type="ORF">LAZ67_3000778</name>
</gene>
<dbReference type="InterPro" id="IPR000873">
    <property type="entry name" value="AMP-dep_synth/lig_dom"/>
</dbReference>
<feature type="non-terminal residue" evidence="9">
    <location>
        <position position="1"/>
    </location>
</feature>
<dbReference type="InterPro" id="IPR020845">
    <property type="entry name" value="AMP-binding_CS"/>
</dbReference>
<organism evidence="9 10">
    <name type="scientific">Cordylochernes scorpioides</name>
    <dbReference type="NCBI Taxonomy" id="51811"/>
    <lineage>
        <taxon>Eukaryota</taxon>
        <taxon>Metazoa</taxon>
        <taxon>Ecdysozoa</taxon>
        <taxon>Arthropoda</taxon>
        <taxon>Chelicerata</taxon>
        <taxon>Arachnida</taxon>
        <taxon>Pseudoscorpiones</taxon>
        <taxon>Cheliferoidea</taxon>
        <taxon>Chernetidae</taxon>
        <taxon>Cordylochernes</taxon>
    </lineage>
</organism>
<reference evidence="9 10" key="1">
    <citation type="submission" date="2022-01" db="EMBL/GenBank/DDBJ databases">
        <title>A chromosomal length assembly of Cordylochernes scorpioides.</title>
        <authorList>
            <person name="Zeh D."/>
            <person name="Zeh J."/>
        </authorList>
    </citation>
    <scope>NUCLEOTIDE SEQUENCE [LARGE SCALE GENOMIC DNA]</scope>
    <source>
        <strain evidence="9">IN4F17</strain>
        <tissue evidence="9">Whole Body</tissue>
    </source>
</reference>
<comment type="similarity">
    <text evidence="1">Belongs to the ATP-dependent AMP-binding enzyme family.</text>
</comment>
<accession>A0ABY6K859</accession>
<evidence type="ECO:0000313" key="9">
    <source>
        <dbReference type="EMBL" id="UYV64456.1"/>
    </source>
</evidence>
<dbReference type="Pfam" id="PF00501">
    <property type="entry name" value="AMP-binding"/>
    <property type="match status" value="1"/>
</dbReference>
<name>A0ABY6K859_9ARAC</name>
<dbReference type="PROSITE" id="PS00455">
    <property type="entry name" value="AMP_BINDING"/>
    <property type="match status" value="1"/>
</dbReference>